<dbReference type="AlphaFoldDB" id="A0A1M5DU72"/>
<dbReference type="RefSeq" id="WP_073367084.1">
    <property type="nucleotide sequence ID" value="NZ_FQWB01000001.1"/>
</dbReference>
<evidence type="ECO:0000313" key="2">
    <source>
        <dbReference type="Proteomes" id="UP000184516"/>
    </source>
</evidence>
<dbReference type="OrthoDB" id="758726at2"/>
<sequence>MKLKGVEKQFWWHFGRIKDSKEIPTEVSGIYGVDDPDYNDDYFAMLTDKVKIMHSIFLKETYITDEGVKHISKLQGLKSLTLMKHPKITKASLPYLNQLVDLEYLDIWDTGIILEDLTALDQLKNLEELYISSSIKADDGSFHDLDNERILEHLIVLEGIFPKCTFFVDFKTYL</sequence>
<dbReference type="SUPFAM" id="SSF52047">
    <property type="entry name" value="RNI-like"/>
    <property type="match status" value="1"/>
</dbReference>
<dbReference type="InterPro" id="IPR032675">
    <property type="entry name" value="LRR_dom_sf"/>
</dbReference>
<protein>
    <recommendedName>
        <fullName evidence="3">Leucine Rich repeat-containing protein</fullName>
    </recommendedName>
</protein>
<evidence type="ECO:0008006" key="3">
    <source>
        <dbReference type="Google" id="ProtNLM"/>
    </source>
</evidence>
<organism evidence="1 2">
    <name type="scientific">Flavobacterium fluvii</name>
    <dbReference type="NCBI Taxonomy" id="468056"/>
    <lineage>
        <taxon>Bacteria</taxon>
        <taxon>Pseudomonadati</taxon>
        <taxon>Bacteroidota</taxon>
        <taxon>Flavobacteriia</taxon>
        <taxon>Flavobacteriales</taxon>
        <taxon>Flavobacteriaceae</taxon>
        <taxon>Flavobacterium</taxon>
    </lineage>
</organism>
<dbReference type="STRING" id="468056.SAMN05443549_10177"/>
<name>A0A1M5DU72_9FLAO</name>
<gene>
    <name evidence="1" type="ORF">SAMN05443549_10177</name>
</gene>
<keyword evidence="2" id="KW-1185">Reference proteome</keyword>
<dbReference type="EMBL" id="FQWB01000001">
    <property type="protein sequence ID" value="SHF70578.1"/>
    <property type="molecule type" value="Genomic_DNA"/>
</dbReference>
<dbReference type="Proteomes" id="UP000184516">
    <property type="component" value="Unassembled WGS sequence"/>
</dbReference>
<proteinExistence type="predicted"/>
<dbReference type="Gene3D" id="3.80.10.10">
    <property type="entry name" value="Ribonuclease Inhibitor"/>
    <property type="match status" value="1"/>
</dbReference>
<evidence type="ECO:0000313" key="1">
    <source>
        <dbReference type="EMBL" id="SHF70578.1"/>
    </source>
</evidence>
<accession>A0A1M5DU72</accession>
<reference evidence="2" key="1">
    <citation type="submission" date="2016-11" db="EMBL/GenBank/DDBJ databases">
        <authorList>
            <person name="Varghese N."/>
            <person name="Submissions S."/>
        </authorList>
    </citation>
    <scope>NUCLEOTIDE SEQUENCE [LARGE SCALE GENOMIC DNA]</scope>
    <source>
        <strain evidence="2">DSM 19978</strain>
    </source>
</reference>